<dbReference type="PROSITE" id="PS50294">
    <property type="entry name" value="WD_REPEATS_REGION"/>
    <property type="match status" value="1"/>
</dbReference>
<feature type="repeat" description="WD" evidence="8">
    <location>
        <begin position="186"/>
        <end position="227"/>
    </location>
</feature>
<dbReference type="GO" id="GO:1904263">
    <property type="term" value="P:positive regulation of TORC1 signaling"/>
    <property type="evidence" value="ECO:0007669"/>
    <property type="project" value="TreeGrafter"/>
</dbReference>
<dbReference type="AlphaFoldDB" id="A0A9P0CB10"/>
<feature type="compositionally biased region" description="Pro residues" evidence="9">
    <location>
        <begin position="604"/>
        <end position="615"/>
    </location>
</feature>
<keyword evidence="11" id="KW-1185">Reference proteome</keyword>
<keyword evidence="3" id="KW-0479">Metal-binding</keyword>
<dbReference type="InterPro" id="IPR001680">
    <property type="entry name" value="WD40_rpt"/>
</dbReference>
<evidence type="ECO:0000256" key="7">
    <source>
        <dbReference type="ARBA" id="ARBA00040269"/>
    </source>
</evidence>
<feature type="region of interest" description="Disordered" evidence="9">
    <location>
        <begin position="597"/>
        <end position="619"/>
    </location>
</feature>
<evidence type="ECO:0000256" key="8">
    <source>
        <dbReference type="PROSITE-ProRule" id="PRU00221"/>
    </source>
</evidence>
<keyword evidence="2 8" id="KW-0853">WD repeat</keyword>
<evidence type="ECO:0000256" key="3">
    <source>
        <dbReference type="ARBA" id="ARBA00022723"/>
    </source>
</evidence>
<sequence>MSTFYVVQEGPVNALALNKDYTQVAIGGRNVFKVYSIEEDKFREVCNVRGSKHLNQGFSYNDVSWSPTDDHYLATAATNGHVSVWNLTKMGKAMQEQDYQDHKRTVNKVNFHASEPNKLISGSQDGTLRYFDIRVKSAVAIFYSNTESVRDVQFSPHSSYTFSAVSDNGSVQLWDIRKTEKCLQQYTAHSGPVFACDWHPEVTWLATASRDRTIKVWDLTSKPTLEYTIHTIGSIGHVKWRPQKKFHIASCAIVIDCSINIWDVRRPYIPYASFNEHRGFPSSVQWKGDPEVFLSCGKDSTLYQHSFNDAFRPAAKANPQGLSVNNKGEVIFARKNPPFHTAASTTAITTPTSLAKATVGLMRKISTTQVIDQFHHASSSLQNFFHLNEAANSESQNILALAKNYVLHGRSISELCEHNSTVAREFGKSHVSVIWKIIKTMYGEEFMQNSINSSSSNREEVPHNNISKTSNIGTGVIQMENSINNIRDLETEPNCKAASDTQTAQFSGGDDETETEDQVDHIAAAYNGFPSYLNVRSGLPKGDFSFGENELDMELDSLDSGDCYFLDFPTGCRGFNHVTTDGPDWILPNEAFPLRHELRDRSPPPEQFPNHPSPDLPEEPQAFQVEETTPPLISVPKAPKKSMWDPSNLVIEALKHHAILGDIQTAACILIVLGDCRRFLRDLDEATQEHWLLGYIEILSSYKLWNIVTQVIKLSWLPSVYQLNQQSTRINTNCGNCTKPLQRVGWLCDKCHSSGYGVCCICNQVVKGLYVWCQGCSHGGHVAHMRQWTLQHKTCPTGCGHLCEYG</sequence>
<dbReference type="CDD" id="cd00200">
    <property type="entry name" value="WD40"/>
    <property type="match status" value="1"/>
</dbReference>
<dbReference type="Gene3D" id="2.130.10.10">
    <property type="entry name" value="YVTN repeat-like/Quinoprotein amine dehydrogenase"/>
    <property type="match status" value="3"/>
</dbReference>
<dbReference type="InterPro" id="IPR036322">
    <property type="entry name" value="WD40_repeat_dom_sf"/>
</dbReference>
<feature type="region of interest" description="Disordered" evidence="9">
    <location>
        <begin position="494"/>
        <end position="513"/>
    </location>
</feature>
<evidence type="ECO:0000256" key="4">
    <source>
        <dbReference type="ARBA" id="ARBA00022737"/>
    </source>
</evidence>
<reference evidence="10" key="1">
    <citation type="submission" date="2022-01" db="EMBL/GenBank/DDBJ databases">
        <authorList>
            <person name="King R."/>
        </authorList>
    </citation>
    <scope>NUCLEOTIDE SEQUENCE</scope>
</reference>
<dbReference type="InterPro" id="IPR037590">
    <property type="entry name" value="WDR24"/>
</dbReference>
<feature type="repeat" description="WD" evidence="8">
    <location>
        <begin position="142"/>
        <end position="184"/>
    </location>
</feature>
<accession>A0A9P0CB10</accession>
<evidence type="ECO:0000256" key="5">
    <source>
        <dbReference type="ARBA" id="ARBA00022771"/>
    </source>
</evidence>
<proteinExistence type="inferred from homology"/>
<dbReference type="PANTHER" id="PTHR46200">
    <property type="entry name" value="GATOR COMPLEX PROTEIN WDR24"/>
    <property type="match status" value="1"/>
</dbReference>
<dbReference type="GO" id="GO:0005774">
    <property type="term" value="C:vacuolar membrane"/>
    <property type="evidence" value="ECO:0007669"/>
    <property type="project" value="TreeGrafter"/>
</dbReference>
<dbReference type="GO" id="GO:0034198">
    <property type="term" value="P:cellular response to amino acid starvation"/>
    <property type="evidence" value="ECO:0007669"/>
    <property type="project" value="TreeGrafter"/>
</dbReference>
<evidence type="ECO:0000313" key="11">
    <source>
        <dbReference type="Proteomes" id="UP001153636"/>
    </source>
</evidence>
<dbReference type="OrthoDB" id="60955at2759"/>
<dbReference type="EMBL" id="OV651822">
    <property type="protein sequence ID" value="CAH1100242.1"/>
    <property type="molecule type" value="Genomic_DNA"/>
</dbReference>
<dbReference type="InterPro" id="IPR015943">
    <property type="entry name" value="WD40/YVTN_repeat-like_dom_sf"/>
</dbReference>
<name>A0A9P0CB10_9CUCU</name>
<dbReference type="PROSITE" id="PS50082">
    <property type="entry name" value="WD_REPEATS_2"/>
    <property type="match status" value="3"/>
</dbReference>
<dbReference type="GO" id="GO:0008270">
    <property type="term" value="F:zinc ion binding"/>
    <property type="evidence" value="ECO:0007669"/>
    <property type="project" value="UniProtKB-KW"/>
</dbReference>
<evidence type="ECO:0000313" key="10">
    <source>
        <dbReference type="EMBL" id="CAH1100242.1"/>
    </source>
</evidence>
<feature type="repeat" description="WD" evidence="8">
    <location>
        <begin position="99"/>
        <end position="141"/>
    </location>
</feature>
<dbReference type="GO" id="GO:0005829">
    <property type="term" value="C:cytosol"/>
    <property type="evidence" value="ECO:0007669"/>
    <property type="project" value="TreeGrafter"/>
</dbReference>
<dbReference type="SUPFAM" id="SSF50978">
    <property type="entry name" value="WD40 repeat-like"/>
    <property type="match status" value="1"/>
</dbReference>
<organism evidence="10 11">
    <name type="scientific">Psylliodes chrysocephalus</name>
    <dbReference type="NCBI Taxonomy" id="3402493"/>
    <lineage>
        <taxon>Eukaryota</taxon>
        <taxon>Metazoa</taxon>
        <taxon>Ecdysozoa</taxon>
        <taxon>Arthropoda</taxon>
        <taxon>Hexapoda</taxon>
        <taxon>Insecta</taxon>
        <taxon>Pterygota</taxon>
        <taxon>Neoptera</taxon>
        <taxon>Endopterygota</taxon>
        <taxon>Coleoptera</taxon>
        <taxon>Polyphaga</taxon>
        <taxon>Cucujiformia</taxon>
        <taxon>Chrysomeloidea</taxon>
        <taxon>Chrysomelidae</taxon>
        <taxon>Galerucinae</taxon>
        <taxon>Alticini</taxon>
        <taxon>Psylliodes</taxon>
    </lineage>
</organism>
<dbReference type="PROSITE" id="PS00678">
    <property type="entry name" value="WD_REPEATS_1"/>
    <property type="match status" value="1"/>
</dbReference>
<evidence type="ECO:0000256" key="2">
    <source>
        <dbReference type="ARBA" id="ARBA00022574"/>
    </source>
</evidence>
<dbReference type="GO" id="GO:0016239">
    <property type="term" value="P:positive regulation of macroautophagy"/>
    <property type="evidence" value="ECO:0007669"/>
    <property type="project" value="TreeGrafter"/>
</dbReference>
<dbReference type="Proteomes" id="UP001153636">
    <property type="component" value="Chromosome 10"/>
</dbReference>
<evidence type="ECO:0000256" key="9">
    <source>
        <dbReference type="SAM" id="MobiDB-lite"/>
    </source>
</evidence>
<protein>
    <recommendedName>
        <fullName evidence="7">GATOR2 complex protein WDR24</fullName>
    </recommendedName>
</protein>
<dbReference type="Pfam" id="PF00400">
    <property type="entry name" value="WD40"/>
    <property type="match status" value="3"/>
</dbReference>
<dbReference type="CDD" id="cd16693">
    <property type="entry name" value="mRING-H2-C3H3C2_WDR24"/>
    <property type="match status" value="1"/>
</dbReference>
<keyword evidence="5" id="KW-0863">Zinc-finger</keyword>
<dbReference type="GO" id="GO:0061700">
    <property type="term" value="C:GATOR2 complex"/>
    <property type="evidence" value="ECO:0007669"/>
    <property type="project" value="TreeGrafter"/>
</dbReference>
<evidence type="ECO:0000256" key="1">
    <source>
        <dbReference type="ARBA" id="ARBA00008134"/>
    </source>
</evidence>
<dbReference type="SMART" id="SM00320">
    <property type="entry name" value="WD40"/>
    <property type="match status" value="6"/>
</dbReference>
<dbReference type="InterPro" id="IPR019775">
    <property type="entry name" value="WD40_repeat_CS"/>
</dbReference>
<comment type="similarity">
    <text evidence="1">Belongs to the WD repeat WDR24 family.</text>
</comment>
<keyword evidence="6" id="KW-0862">Zinc</keyword>
<dbReference type="PANTHER" id="PTHR46200:SF1">
    <property type="entry name" value="GATOR COMPLEX PROTEIN WDR24"/>
    <property type="match status" value="1"/>
</dbReference>
<evidence type="ECO:0000256" key="6">
    <source>
        <dbReference type="ARBA" id="ARBA00022833"/>
    </source>
</evidence>
<gene>
    <name evidence="10" type="ORF">PSYICH_LOCUS2189</name>
</gene>
<keyword evidence="4" id="KW-0677">Repeat</keyword>